<keyword evidence="3" id="KW-0963">Cytoplasm</keyword>
<dbReference type="GO" id="GO:0005737">
    <property type="term" value="C:cytoplasm"/>
    <property type="evidence" value="ECO:0007669"/>
    <property type="project" value="UniProtKB-SubCell"/>
</dbReference>
<dbReference type="AlphaFoldDB" id="A0A2K3MAN5"/>
<protein>
    <submittedName>
        <fullName evidence="6">Ran-binding protein</fullName>
    </submittedName>
</protein>
<feature type="non-terminal residue" evidence="6">
    <location>
        <position position="1"/>
    </location>
</feature>
<dbReference type="Gene3D" id="1.25.10.10">
    <property type="entry name" value="Leucine-rich Repeat Variant"/>
    <property type="match status" value="1"/>
</dbReference>
<proteinExistence type="predicted"/>
<dbReference type="SUPFAM" id="SSF48371">
    <property type="entry name" value="ARM repeat"/>
    <property type="match status" value="1"/>
</dbReference>
<dbReference type="STRING" id="57577.A0A2K3MAN5"/>
<evidence type="ECO:0000256" key="1">
    <source>
        <dbReference type="ARBA" id="ARBA00004496"/>
    </source>
</evidence>
<dbReference type="InterPro" id="IPR011989">
    <property type="entry name" value="ARM-like"/>
</dbReference>
<accession>A0A2K3MAN5</accession>
<keyword evidence="5" id="KW-0653">Protein transport</keyword>
<evidence type="ECO:0000256" key="3">
    <source>
        <dbReference type="ARBA" id="ARBA00022490"/>
    </source>
</evidence>
<name>A0A2K3MAN5_TRIPR</name>
<dbReference type="GO" id="GO:0006606">
    <property type="term" value="P:protein import into nucleus"/>
    <property type="evidence" value="ECO:0007669"/>
    <property type="project" value="InterPro"/>
</dbReference>
<dbReference type="InterPro" id="IPR040122">
    <property type="entry name" value="Importin_beta"/>
</dbReference>
<reference evidence="6 7" key="2">
    <citation type="journal article" date="2017" name="Front. Plant Sci.">
        <title>Gene Classification and Mining of Molecular Markers Useful in Red Clover (Trifolium pratense) Breeding.</title>
        <authorList>
            <person name="Istvanek J."/>
            <person name="Dluhosova J."/>
            <person name="Dluhos P."/>
            <person name="Patkova L."/>
            <person name="Nedelnik J."/>
            <person name="Repkova J."/>
        </authorList>
    </citation>
    <scope>NUCLEOTIDE SEQUENCE [LARGE SCALE GENOMIC DNA]</scope>
    <source>
        <strain evidence="7">cv. Tatra</strain>
        <tissue evidence="6">Young leaves</tissue>
    </source>
</reference>
<comment type="subcellular location">
    <subcellularLocation>
        <location evidence="1">Cytoplasm</location>
    </subcellularLocation>
</comment>
<evidence type="ECO:0000313" key="7">
    <source>
        <dbReference type="Proteomes" id="UP000236291"/>
    </source>
</evidence>
<dbReference type="Proteomes" id="UP000236291">
    <property type="component" value="Unassembled WGS sequence"/>
</dbReference>
<evidence type="ECO:0000256" key="2">
    <source>
        <dbReference type="ARBA" id="ARBA00022448"/>
    </source>
</evidence>
<dbReference type="InterPro" id="IPR016024">
    <property type="entry name" value="ARM-type_fold"/>
</dbReference>
<dbReference type="PANTHER" id="PTHR10527">
    <property type="entry name" value="IMPORTIN BETA"/>
    <property type="match status" value="1"/>
</dbReference>
<gene>
    <name evidence="6" type="ORF">L195_g043944</name>
</gene>
<comment type="caution">
    <text evidence="6">The sequence shown here is derived from an EMBL/GenBank/DDBJ whole genome shotgun (WGS) entry which is preliminary data.</text>
</comment>
<keyword evidence="4" id="KW-0677">Repeat</keyword>
<dbReference type="EMBL" id="ASHM01054931">
    <property type="protein sequence ID" value="PNX87847.1"/>
    <property type="molecule type" value="Genomic_DNA"/>
</dbReference>
<reference evidence="6 7" key="1">
    <citation type="journal article" date="2014" name="Am. J. Bot.">
        <title>Genome assembly and annotation for red clover (Trifolium pratense; Fabaceae).</title>
        <authorList>
            <person name="Istvanek J."/>
            <person name="Jaros M."/>
            <person name="Krenek A."/>
            <person name="Repkova J."/>
        </authorList>
    </citation>
    <scope>NUCLEOTIDE SEQUENCE [LARGE SCALE GENOMIC DNA]</scope>
    <source>
        <strain evidence="7">cv. Tatra</strain>
        <tissue evidence="6">Young leaves</tissue>
    </source>
</reference>
<sequence>RLGDLVRLHIEETFNGKEGDVFWCMLRIVERKDASGELKCAAVIVIKELDETNSDAMESVIKKIGNEEMRRVISVAMDMMSCVVDDPVWYDIDNKICEDAGLTENYNRGKFLLNLLSCDGNECVFVPVAIEMMENKYAIHCDWRIRYAAMLTIAAIAERNFKGDMILYIDRAVTLVHKSLNDRNHRVLWATMHAIKRSGPTYLTFNTPSSP</sequence>
<organism evidence="6 7">
    <name type="scientific">Trifolium pratense</name>
    <name type="common">Red clover</name>
    <dbReference type="NCBI Taxonomy" id="57577"/>
    <lineage>
        <taxon>Eukaryota</taxon>
        <taxon>Viridiplantae</taxon>
        <taxon>Streptophyta</taxon>
        <taxon>Embryophyta</taxon>
        <taxon>Tracheophyta</taxon>
        <taxon>Spermatophyta</taxon>
        <taxon>Magnoliopsida</taxon>
        <taxon>eudicotyledons</taxon>
        <taxon>Gunneridae</taxon>
        <taxon>Pentapetalae</taxon>
        <taxon>rosids</taxon>
        <taxon>fabids</taxon>
        <taxon>Fabales</taxon>
        <taxon>Fabaceae</taxon>
        <taxon>Papilionoideae</taxon>
        <taxon>50 kb inversion clade</taxon>
        <taxon>NPAAA clade</taxon>
        <taxon>Hologalegina</taxon>
        <taxon>IRL clade</taxon>
        <taxon>Trifolieae</taxon>
        <taxon>Trifolium</taxon>
    </lineage>
</organism>
<evidence type="ECO:0000256" key="5">
    <source>
        <dbReference type="ARBA" id="ARBA00022927"/>
    </source>
</evidence>
<keyword evidence="2" id="KW-0813">Transport</keyword>
<evidence type="ECO:0000256" key="4">
    <source>
        <dbReference type="ARBA" id="ARBA00022737"/>
    </source>
</evidence>
<evidence type="ECO:0000313" key="6">
    <source>
        <dbReference type="EMBL" id="PNX87847.1"/>
    </source>
</evidence>